<feature type="domain" description="Nuclear receptor" evidence="10">
    <location>
        <begin position="56"/>
        <end position="114"/>
    </location>
</feature>
<keyword evidence="1" id="KW-0479">Metal-binding</keyword>
<reference evidence="12" key="1">
    <citation type="submission" date="2016-11" db="UniProtKB">
        <authorList>
            <consortium name="WormBaseParasite"/>
        </authorList>
    </citation>
    <scope>IDENTIFICATION</scope>
</reference>
<evidence type="ECO:0000256" key="3">
    <source>
        <dbReference type="ARBA" id="ARBA00022833"/>
    </source>
</evidence>
<dbReference type="SUPFAM" id="SSF57716">
    <property type="entry name" value="Glucocorticoid receptor-like (DNA-binding domain)"/>
    <property type="match status" value="1"/>
</dbReference>
<keyword evidence="5" id="KW-0238">DNA-binding</keyword>
<proteinExistence type="predicted"/>
<dbReference type="GO" id="GO:0043565">
    <property type="term" value="F:sequence-specific DNA binding"/>
    <property type="evidence" value="ECO:0007669"/>
    <property type="project" value="InterPro"/>
</dbReference>
<dbReference type="AlphaFoldDB" id="A0A1I8F938"/>
<evidence type="ECO:0000256" key="9">
    <source>
        <dbReference type="SAM" id="MobiDB-lite"/>
    </source>
</evidence>
<keyword evidence="7" id="KW-0675">Receptor</keyword>
<evidence type="ECO:0000256" key="8">
    <source>
        <dbReference type="ARBA" id="ARBA00023242"/>
    </source>
</evidence>
<dbReference type="Gene3D" id="3.30.50.10">
    <property type="entry name" value="Erythroid Transcription Factor GATA-1, subunit A"/>
    <property type="match status" value="1"/>
</dbReference>
<evidence type="ECO:0000256" key="1">
    <source>
        <dbReference type="ARBA" id="ARBA00022723"/>
    </source>
</evidence>
<feature type="compositionally biased region" description="Basic and acidic residues" evidence="9">
    <location>
        <begin position="130"/>
        <end position="143"/>
    </location>
</feature>
<dbReference type="GO" id="GO:0003700">
    <property type="term" value="F:DNA-binding transcription factor activity"/>
    <property type="evidence" value="ECO:0007669"/>
    <property type="project" value="InterPro"/>
</dbReference>
<keyword evidence="4" id="KW-0805">Transcription regulation</keyword>
<evidence type="ECO:0000256" key="7">
    <source>
        <dbReference type="ARBA" id="ARBA00023170"/>
    </source>
</evidence>
<evidence type="ECO:0000313" key="11">
    <source>
        <dbReference type="Proteomes" id="UP000095280"/>
    </source>
</evidence>
<name>A0A1I8F938_9PLAT</name>
<dbReference type="GO" id="GO:0008270">
    <property type="term" value="F:zinc ion binding"/>
    <property type="evidence" value="ECO:0007669"/>
    <property type="project" value="UniProtKB-KW"/>
</dbReference>
<dbReference type="InterPro" id="IPR013088">
    <property type="entry name" value="Znf_NHR/GATA"/>
</dbReference>
<feature type="compositionally biased region" description="Low complexity" evidence="9">
    <location>
        <begin position="167"/>
        <end position="192"/>
    </location>
</feature>
<sequence length="297" mass="31478">CHSLASGIGVVQQQQQPASFMLTATQQSNAASSHGSTTAQQQQAADGHPRCRTVSSSSGGICSDRATGKHYERLLLRRLQGFFPPELHGLTGTSGTSARYCRLDKCFRAGMRKEAVQNRTRQDQLTVRRPHYDEQSPEAREAARAASRQRGSFLGRSAESRGRRSRSPFPAASAPLAPSADSFAQQQAADFSLSRPSCPPRSAAAQQRQLGQTPAVVRGSFKSVAQSRSGAKAVVCNHMADSIAAPGCCCWEQPPDLSMAAVLPAGSSTELWSGNSGAGDSTSPEYACLKLVASLTP</sequence>
<accession>A0A1I8F938</accession>
<feature type="region of interest" description="Disordered" evidence="9">
    <location>
        <begin position="25"/>
        <end position="63"/>
    </location>
</feature>
<feature type="region of interest" description="Disordered" evidence="9">
    <location>
        <begin position="114"/>
        <end position="214"/>
    </location>
</feature>
<protein>
    <submittedName>
        <fullName evidence="12">Nuclear receptor domain-containing protein</fullName>
    </submittedName>
</protein>
<evidence type="ECO:0000256" key="4">
    <source>
        <dbReference type="ARBA" id="ARBA00023015"/>
    </source>
</evidence>
<keyword evidence="3" id="KW-0862">Zinc</keyword>
<dbReference type="WBParaSite" id="maker-unitig_23908-snap-gene-0.1-mRNA-1">
    <property type="protein sequence ID" value="maker-unitig_23908-snap-gene-0.1-mRNA-1"/>
    <property type="gene ID" value="maker-unitig_23908-snap-gene-0.1"/>
</dbReference>
<organism evidence="11 12">
    <name type="scientific">Macrostomum lignano</name>
    <dbReference type="NCBI Taxonomy" id="282301"/>
    <lineage>
        <taxon>Eukaryota</taxon>
        <taxon>Metazoa</taxon>
        <taxon>Spiralia</taxon>
        <taxon>Lophotrochozoa</taxon>
        <taxon>Platyhelminthes</taxon>
        <taxon>Rhabditophora</taxon>
        <taxon>Macrostomorpha</taxon>
        <taxon>Macrostomida</taxon>
        <taxon>Macrostomidae</taxon>
        <taxon>Macrostomum</taxon>
    </lineage>
</organism>
<keyword evidence="6" id="KW-0804">Transcription</keyword>
<evidence type="ECO:0000259" key="10">
    <source>
        <dbReference type="SMART" id="SM00399"/>
    </source>
</evidence>
<dbReference type="Proteomes" id="UP000095280">
    <property type="component" value="Unplaced"/>
</dbReference>
<keyword evidence="11" id="KW-1185">Reference proteome</keyword>
<dbReference type="SMART" id="SM00399">
    <property type="entry name" value="ZnF_C4"/>
    <property type="match status" value="1"/>
</dbReference>
<dbReference type="InterPro" id="IPR001628">
    <property type="entry name" value="Znf_hrmn_rcpt"/>
</dbReference>
<feature type="compositionally biased region" description="Polar residues" evidence="9">
    <location>
        <begin position="25"/>
        <end position="44"/>
    </location>
</feature>
<evidence type="ECO:0000256" key="6">
    <source>
        <dbReference type="ARBA" id="ARBA00023163"/>
    </source>
</evidence>
<keyword evidence="2" id="KW-0863">Zinc-finger</keyword>
<evidence type="ECO:0000256" key="5">
    <source>
        <dbReference type="ARBA" id="ARBA00023125"/>
    </source>
</evidence>
<evidence type="ECO:0000256" key="2">
    <source>
        <dbReference type="ARBA" id="ARBA00022771"/>
    </source>
</evidence>
<evidence type="ECO:0000313" key="12">
    <source>
        <dbReference type="WBParaSite" id="maker-unitig_23908-snap-gene-0.1-mRNA-1"/>
    </source>
</evidence>
<keyword evidence="8" id="KW-0539">Nucleus</keyword>